<keyword evidence="2" id="KW-0902">Two-component regulatory system</keyword>
<dbReference type="SUPFAM" id="SSF52172">
    <property type="entry name" value="CheY-like"/>
    <property type="match status" value="1"/>
</dbReference>
<dbReference type="SMART" id="SM00448">
    <property type="entry name" value="REC"/>
    <property type="match status" value="1"/>
</dbReference>
<dbReference type="STRING" id="1538553.JT25_003495"/>
<dbReference type="PRINTS" id="PR00038">
    <property type="entry name" value="HTHLUXR"/>
</dbReference>
<dbReference type="OrthoDB" id="9796655at2"/>
<evidence type="ECO:0000256" key="2">
    <source>
        <dbReference type="ARBA" id="ARBA00023012"/>
    </source>
</evidence>
<dbReference type="EMBL" id="CP014476">
    <property type="protein sequence ID" value="AMK75558.1"/>
    <property type="molecule type" value="Genomic_DNA"/>
</dbReference>
<evidence type="ECO:0000256" key="6">
    <source>
        <dbReference type="PROSITE-ProRule" id="PRU00169"/>
    </source>
</evidence>
<dbReference type="SUPFAM" id="SSF46894">
    <property type="entry name" value="C-terminal effector domain of the bipartite response regulators"/>
    <property type="match status" value="1"/>
</dbReference>
<dbReference type="InterPro" id="IPR058245">
    <property type="entry name" value="NreC/VraR/RcsB-like_REC"/>
</dbReference>
<dbReference type="SMART" id="SM00421">
    <property type="entry name" value="HTH_LUXR"/>
    <property type="match status" value="1"/>
</dbReference>
<dbReference type="Pfam" id="PF00072">
    <property type="entry name" value="Response_reg"/>
    <property type="match status" value="1"/>
</dbReference>
<keyword evidence="5" id="KW-0804">Transcription</keyword>
<dbReference type="CDD" id="cd17535">
    <property type="entry name" value="REC_NarL-like"/>
    <property type="match status" value="1"/>
</dbReference>
<dbReference type="CDD" id="cd06170">
    <property type="entry name" value="LuxR_C_like"/>
    <property type="match status" value="1"/>
</dbReference>
<evidence type="ECO:0000256" key="3">
    <source>
        <dbReference type="ARBA" id="ARBA00023015"/>
    </source>
</evidence>
<evidence type="ECO:0000313" key="10">
    <source>
        <dbReference type="Proteomes" id="UP000030512"/>
    </source>
</evidence>
<feature type="domain" description="HTH luxR-type" evidence="7">
    <location>
        <begin position="142"/>
        <end position="207"/>
    </location>
</feature>
<keyword evidence="10" id="KW-1185">Reference proteome</keyword>
<dbReference type="PANTHER" id="PTHR43214">
    <property type="entry name" value="TWO-COMPONENT RESPONSE REGULATOR"/>
    <property type="match status" value="1"/>
</dbReference>
<keyword evidence="3" id="KW-0805">Transcription regulation</keyword>
<dbReference type="Pfam" id="PF00196">
    <property type="entry name" value="GerE"/>
    <property type="match status" value="1"/>
</dbReference>
<dbReference type="InterPro" id="IPR001789">
    <property type="entry name" value="Sig_transdc_resp-reg_receiver"/>
</dbReference>
<dbReference type="GO" id="GO:0000160">
    <property type="term" value="P:phosphorelay signal transduction system"/>
    <property type="evidence" value="ECO:0007669"/>
    <property type="project" value="UniProtKB-KW"/>
</dbReference>
<dbReference type="PANTHER" id="PTHR43214:SF3">
    <property type="entry name" value="RESPONSE REGULATOR UVRY"/>
    <property type="match status" value="1"/>
</dbReference>
<organism evidence="9 10">
    <name type="scientific">Methylomonas denitrificans</name>
    <dbReference type="NCBI Taxonomy" id="1538553"/>
    <lineage>
        <taxon>Bacteria</taxon>
        <taxon>Pseudomonadati</taxon>
        <taxon>Pseudomonadota</taxon>
        <taxon>Gammaproteobacteria</taxon>
        <taxon>Methylococcales</taxon>
        <taxon>Methylococcaceae</taxon>
        <taxon>Methylomonas</taxon>
    </lineage>
</organism>
<evidence type="ECO:0000259" key="8">
    <source>
        <dbReference type="PROSITE" id="PS50110"/>
    </source>
</evidence>
<dbReference type="InterPro" id="IPR039420">
    <property type="entry name" value="WalR-like"/>
</dbReference>
<dbReference type="InterPro" id="IPR016032">
    <property type="entry name" value="Sig_transdc_resp-reg_C-effctor"/>
</dbReference>
<dbReference type="RefSeq" id="WP_036272367.1">
    <property type="nucleotide sequence ID" value="NZ_CP014476.1"/>
</dbReference>
<feature type="domain" description="Response regulatory" evidence="8">
    <location>
        <begin position="3"/>
        <end position="119"/>
    </location>
</feature>
<dbReference type="Gene3D" id="3.40.50.2300">
    <property type="match status" value="1"/>
</dbReference>
<keyword evidence="1 6" id="KW-0597">Phosphoprotein</keyword>
<dbReference type="GO" id="GO:0003677">
    <property type="term" value="F:DNA binding"/>
    <property type="evidence" value="ECO:0007669"/>
    <property type="project" value="UniProtKB-KW"/>
</dbReference>
<dbReference type="GO" id="GO:0006355">
    <property type="term" value="P:regulation of DNA-templated transcription"/>
    <property type="evidence" value="ECO:0007669"/>
    <property type="project" value="InterPro"/>
</dbReference>
<evidence type="ECO:0000256" key="1">
    <source>
        <dbReference type="ARBA" id="ARBA00022553"/>
    </source>
</evidence>
<gene>
    <name evidence="9" type="ORF">JT25_003495</name>
</gene>
<dbReference type="PROSITE" id="PS50110">
    <property type="entry name" value="RESPONSE_REGULATORY"/>
    <property type="match status" value="1"/>
</dbReference>
<reference evidence="9 10" key="1">
    <citation type="journal article" date="2015" name="Environ. Microbiol.">
        <title>Methane oxidation coupled to nitrate reduction under hypoxia by the Gammaproteobacterium Methylomonas denitrificans, sp. nov. type strain FJG1.</title>
        <authorList>
            <person name="Kits K.D."/>
            <person name="Klotz M.G."/>
            <person name="Stein L.Y."/>
        </authorList>
    </citation>
    <scope>NUCLEOTIDE SEQUENCE [LARGE SCALE GENOMIC DNA]</scope>
    <source>
        <strain evidence="9 10">FJG1</strain>
    </source>
</reference>
<name>A0A140E584_9GAMM</name>
<evidence type="ECO:0000256" key="4">
    <source>
        <dbReference type="ARBA" id="ARBA00023125"/>
    </source>
</evidence>
<dbReference type="InterPro" id="IPR011006">
    <property type="entry name" value="CheY-like_superfamily"/>
</dbReference>
<evidence type="ECO:0000256" key="5">
    <source>
        <dbReference type="ARBA" id="ARBA00023163"/>
    </source>
</evidence>
<proteinExistence type="predicted"/>
<evidence type="ECO:0000259" key="7">
    <source>
        <dbReference type="PROSITE" id="PS50043"/>
    </source>
</evidence>
<evidence type="ECO:0000313" key="9">
    <source>
        <dbReference type="EMBL" id="AMK75558.1"/>
    </source>
</evidence>
<dbReference type="Proteomes" id="UP000030512">
    <property type="component" value="Chromosome"/>
</dbReference>
<protein>
    <submittedName>
        <fullName evidence="9">Two-component system response regulator</fullName>
    </submittedName>
</protein>
<dbReference type="AlphaFoldDB" id="A0A140E584"/>
<feature type="modified residue" description="4-aspartylphosphate" evidence="6">
    <location>
        <position position="54"/>
    </location>
</feature>
<dbReference type="InterPro" id="IPR000792">
    <property type="entry name" value="Tscrpt_reg_LuxR_C"/>
</dbReference>
<dbReference type="KEGG" id="mdn:JT25_003495"/>
<sequence>MIKVLLVDDHELVRSGIEALLAAEKDIVVVAVCDCGEEALRIVEHEPPDVILMDINMPGIGGFEACRRILQSRPAIKIIALSVHNDGPIPQQLLKLGVVGFVSKASPVSEMVAAIKSVISGKRYLCQDVASNLAFQFLPGADVSPFLQLSQREAEVVRLILHGKSIQEMSEALQLSDKTINTYRYRLYRKLNIKNDVELTRLAVKFNYLDAI</sequence>
<dbReference type="PROSITE" id="PS50043">
    <property type="entry name" value="HTH_LUXR_2"/>
    <property type="match status" value="1"/>
</dbReference>
<keyword evidence="4" id="KW-0238">DNA-binding</keyword>
<accession>A0A140E584</accession>